<protein>
    <submittedName>
        <fullName evidence="2">Uncharacterized protein</fullName>
    </submittedName>
</protein>
<sequence length="377" mass="43331">MSKHQLHRRDFLYQSLLTGACALGAGRLAAEEQPLPVLGQGAFQYRPVAGWGVLDEQTRAMLQQTLSLIPPAPPVKGGPKATERPNYPDWRNIVNPMIDDSKWNRRKRMAVRCMTVSFLLLIYLANGQRLAATDRPPYPGYFLPGDAFFNTVITEEVLKKLDKDPDYAFEDNRDGFNLYNSGYQRLSLGKQNRNLAKQIKTAYYDIRQIRPLLLHVLGESPNSVNDNPRDKKTELMEINGLSLFFYNEDYDWKKKHIGLKYNENWYQELQKFGYPNGAYGAYANTPEAIIESWRFSTVIPPLSVQLPAVTIKKHEAVTEPMIPKGRLKALMLSDDDFNKFYKIEEHLNLIEITNEKSINYYSGEGEWHEIGERDFGN</sequence>
<proteinExistence type="predicted"/>
<dbReference type="InterPro" id="IPR006311">
    <property type="entry name" value="TAT_signal"/>
</dbReference>
<dbReference type="AlphaFoldDB" id="A0A3D3R087"/>
<accession>A0A3D3R087</accession>
<evidence type="ECO:0000313" key="3">
    <source>
        <dbReference type="Proteomes" id="UP000263642"/>
    </source>
</evidence>
<dbReference type="EMBL" id="DQAY01000024">
    <property type="protein sequence ID" value="HCO22254.1"/>
    <property type="molecule type" value="Genomic_DNA"/>
</dbReference>
<dbReference type="Proteomes" id="UP000263642">
    <property type="component" value="Unassembled WGS sequence"/>
</dbReference>
<name>A0A3D3R087_9PLAN</name>
<feature type="transmembrane region" description="Helical" evidence="1">
    <location>
        <begin position="109"/>
        <end position="126"/>
    </location>
</feature>
<evidence type="ECO:0000313" key="2">
    <source>
        <dbReference type="EMBL" id="HCO22254.1"/>
    </source>
</evidence>
<keyword evidence="1" id="KW-0812">Transmembrane</keyword>
<keyword evidence="1" id="KW-0472">Membrane</keyword>
<organism evidence="2 3">
    <name type="scientific">Gimesia maris</name>
    <dbReference type="NCBI Taxonomy" id="122"/>
    <lineage>
        <taxon>Bacteria</taxon>
        <taxon>Pseudomonadati</taxon>
        <taxon>Planctomycetota</taxon>
        <taxon>Planctomycetia</taxon>
        <taxon>Planctomycetales</taxon>
        <taxon>Planctomycetaceae</taxon>
        <taxon>Gimesia</taxon>
    </lineage>
</organism>
<gene>
    <name evidence="2" type="ORF">DIT97_04030</name>
</gene>
<keyword evidence="1" id="KW-1133">Transmembrane helix</keyword>
<evidence type="ECO:0000256" key="1">
    <source>
        <dbReference type="SAM" id="Phobius"/>
    </source>
</evidence>
<dbReference type="PROSITE" id="PS51318">
    <property type="entry name" value="TAT"/>
    <property type="match status" value="1"/>
</dbReference>
<dbReference type="PROSITE" id="PS51257">
    <property type="entry name" value="PROKAR_LIPOPROTEIN"/>
    <property type="match status" value="1"/>
</dbReference>
<comment type="caution">
    <text evidence="2">The sequence shown here is derived from an EMBL/GenBank/DDBJ whole genome shotgun (WGS) entry which is preliminary data.</text>
</comment>
<reference evidence="2 3" key="1">
    <citation type="journal article" date="2018" name="Nat. Biotechnol.">
        <title>A standardized bacterial taxonomy based on genome phylogeny substantially revises the tree of life.</title>
        <authorList>
            <person name="Parks D.H."/>
            <person name="Chuvochina M."/>
            <person name="Waite D.W."/>
            <person name="Rinke C."/>
            <person name="Skarshewski A."/>
            <person name="Chaumeil P.A."/>
            <person name="Hugenholtz P."/>
        </authorList>
    </citation>
    <scope>NUCLEOTIDE SEQUENCE [LARGE SCALE GENOMIC DNA]</scope>
    <source>
        <strain evidence="2">UBA9375</strain>
    </source>
</reference>